<evidence type="ECO:0000313" key="3">
    <source>
        <dbReference type="EMBL" id="WOK93777.1"/>
    </source>
</evidence>
<evidence type="ECO:0000256" key="1">
    <source>
        <dbReference type="SAM" id="Phobius"/>
    </source>
</evidence>
<dbReference type="Pfam" id="PF11721">
    <property type="entry name" value="Malectin"/>
    <property type="match status" value="1"/>
</dbReference>
<feature type="domain" description="Malectin" evidence="2">
    <location>
        <begin position="24"/>
        <end position="169"/>
    </location>
</feature>
<keyword evidence="1" id="KW-0812">Transmembrane</keyword>
<name>A0AAQ3JQ50_9LILI</name>
<gene>
    <name evidence="3" type="ORF">Cni_G02478</name>
</gene>
<protein>
    <recommendedName>
        <fullName evidence="2">Malectin domain-containing protein</fullName>
    </recommendedName>
</protein>
<organism evidence="3 4">
    <name type="scientific">Canna indica</name>
    <name type="common">Indian-shot</name>
    <dbReference type="NCBI Taxonomy" id="4628"/>
    <lineage>
        <taxon>Eukaryota</taxon>
        <taxon>Viridiplantae</taxon>
        <taxon>Streptophyta</taxon>
        <taxon>Embryophyta</taxon>
        <taxon>Tracheophyta</taxon>
        <taxon>Spermatophyta</taxon>
        <taxon>Magnoliopsida</taxon>
        <taxon>Liliopsida</taxon>
        <taxon>Zingiberales</taxon>
        <taxon>Cannaceae</taxon>
        <taxon>Canna</taxon>
    </lineage>
</organism>
<reference evidence="3 4" key="1">
    <citation type="submission" date="2023-10" db="EMBL/GenBank/DDBJ databases">
        <title>Chromosome-scale genome assembly provides insights into flower coloration mechanisms of Canna indica.</title>
        <authorList>
            <person name="Li C."/>
        </authorList>
    </citation>
    <scope>NUCLEOTIDE SEQUENCE [LARGE SCALE GENOMIC DNA]</scope>
    <source>
        <tissue evidence="3">Flower</tissue>
    </source>
</reference>
<dbReference type="PANTHER" id="PTHR34081:SF1">
    <property type="entry name" value="MALECTIN, LEUCINE-RICH REPEAT DOMAIN, L DOMAIN-LIKE PROTEIN-RELATED"/>
    <property type="match status" value="1"/>
</dbReference>
<accession>A0AAQ3JQ50</accession>
<feature type="transmembrane region" description="Helical" evidence="1">
    <location>
        <begin position="189"/>
        <end position="213"/>
    </location>
</feature>
<keyword evidence="1" id="KW-1133">Transmembrane helix</keyword>
<keyword evidence="4" id="KW-1185">Reference proteome</keyword>
<dbReference type="Proteomes" id="UP001327560">
    <property type="component" value="Chromosome 1"/>
</dbReference>
<evidence type="ECO:0000313" key="4">
    <source>
        <dbReference type="Proteomes" id="UP001327560"/>
    </source>
</evidence>
<proteinExistence type="predicted"/>
<dbReference type="EMBL" id="CP136890">
    <property type="protein sequence ID" value="WOK93777.1"/>
    <property type="molecule type" value="Genomic_DNA"/>
</dbReference>
<dbReference type="InterPro" id="IPR021720">
    <property type="entry name" value="Malectin_dom"/>
</dbReference>
<dbReference type="Gene3D" id="2.60.120.430">
    <property type="entry name" value="Galactose-binding lectin"/>
    <property type="match status" value="1"/>
</dbReference>
<keyword evidence="1" id="KW-0472">Membrane</keyword>
<dbReference type="PANTHER" id="PTHR34081">
    <property type="entry name" value="MALECTIN DOMAIN-CONTAINING PROTEIN"/>
    <property type="match status" value="1"/>
</dbReference>
<sequence length="228" mass="25449">MGTTFDEDTELLGGAGFHVNSRRHWVVSNVASNNLNDTDIVNISNSNLNEPEPQIYLTARTSTSSLRYFVVDLKNGNYTVKLHFTDIEMDSSRPSWTGLRRRIFDIYIQNILEVSNFNILNEAKGSKPVIKEFNVSVTSGIVDVHLFWRGKGTCCIPVEGTYGPLLSAIQVFPVVTSEKPARNHRRRNGIIVGIAAISAAGIIILSSVGYLWWKRIDLSRTHVDANMP</sequence>
<evidence type="ECO:0000259" key="2">
    <source>
        <dbReference type="Pfam" id="PF11721"/>
    </source>
</evidence>
<dbReference type="AlphaFoldDB" id="A0AAQ3JQ50"/>